<evidence type="ECO:0000313" key="32">
    <source>
        <dbReference type="Proteomes" id="UP000310032"/>
    </source>
</evidence>
<evidence type="ECO:0000313" key="16">
    <source>
        <dbReference type="EMBL" id="MRZ49412.1"/>
    </source>
</evidence>
<dbReference type="EMBL" id="JAJCNI010000047">
    <property type="protein sequence ID" value="MCB6520295.1"/>
    <property type="molecule type" value="Genomic_DNA"/>
</dbReference>
<evidence type="ECO:0000313" key="23">
    <source>
        <dbReference type="EMBL" id="TGY62849.1"/>
    </source>
</evidence>
<reference evidence="20 40" key="9">
    <citation type="submission" date="2020-04" db="EMBL/GenBank/DDBJ databases">
        <title>Complete Genomes and Methylome analysis of CBBP consortium that reverse antibiotic-induced susceptibility to vancomycin-resistant Enterococcus faecium infection.</title>
        <authorList>
            <person name="Fomenkov A."/>
            <person name="Zhang Z."/>
            <person name="Pamer E."/>
            <person name="Roberts R.J."/>
        </authorList>
    </citation>
    <scope>NUCLEOTIDE SEQUENCE [LARGE SCALE GENOMIC DNA]</scope>
    <source>
        <strain evidence="40">CBBP</strain>
        <strain evidence="20">CBBP-1</strain>
    </source>
</reference>
<reference evidence="21 31" key="4">
    <citation type="submission" date="2018-08" db="EMBL/GenBank/DDBJ databases">
        <title>A genome reference for cultivated species of the human gut microbiota.</title>
        <authorList>
            <person name="Zou Y."/>
            <person name="Xue W."/>
            <person name="Luo G."/>
        </authorList>
    </citation>
    <scope>NUCLEOTIDE SEQUENCE [LARGE SCALE GENOMIC DNA]</scope>
    <source>
        <strain evidence="21 31">AM30-4</strain>
    </source>
</reference>
<comment type="similarity">
    <text evidence="2">Belongs to the SusD family.</text>
</comment>
<reference evidence="12" key="11">
    <citation type="submission" date="2023-01" db="EMBL/GenBank/DDBJ databases">
        <title>Human gut microbiome strain richness.</title>
        <authorList>
            <person name="Chen-Liaw A."/>
        </authorList>
    </citation>
    <scope>NUCLEOTIDE SEQUENCE</scope>
    <source>
        <strain evidence="12">RTP21484st1_E5_RTP21484_190118</strain>
    </source>
</reference>
<reference evidence="19" key="3">
    <citation type="journal article" date="2018" name="BMC Genomics">
        <title>Whole genome sequencing and function prediction of 133 gut anaerobes isolated from chicken caecum in pure cultures.</title>
        <authorList>
            <person name="Medvecky M."/>
            <person name="Cejkova D."/>
            <person name="Polansky O."/>
            <person name="Karasova D."/>
            <person name="Kubasova T."/>
            <person name="Cizek A."/>
            <person name="Rychlik I."/>
        </authorList>
    </citation>
    <scope>NUCLEOTIDE SEQUENCE</scope>
    <source>
        <strain evidence="19">An199</strain>
    </source>
</reference>
<evidence type="ECO:0000259" key="6">
    <source>
        <dbReference type="Pfam" id="PF07980"/>
    </source>
</evidence>
<evidence type="ECO:0000313" key="39">
    <source>
        <dbReference type="Proteomes" id="UP000471216"/>
    </source>
</evidence>
<evidence type="ECO:0000313" key="40">
    <source>
        <dbReference type="Proteomes" id="UP000501982"/>
    </source>
</evidence>
<dbReference type="EMBL" id="QSJN01000014">
    <property type="protein sequence ID" value="RHD71848.1"/>
    <property type="molecule type" value="Genomic_DNA"/>
</dbReference>
<evidence type="ECO:0000313" key="25">
    <source>
        <dbReference type="EMBL" id="WET64037.1"/>
    </source>
</evidence>
<evidence type="ECO:0000313" key="26">
    <source>
        <dbReference type="Proteomes" id="UP000095332"/>
    </source>
</evidence>
<evidence type="ECO:0000313" key="33">
    <source>
        <dbReference type="Proteomes" id="UP000315827"/>
    </source>
</evidence>
<evidence type="ECO:0000313" key="12">
    <source>
        <dbReference type="EMBL" id="MDB9004205.1"/>
    </source>
</evidence>
<sequence length="506" mass="57226">MKNIQLFKHIAAGLLLSGSLIGTSCSSDYMDTIPTENVSFTTVSTSLDNLYLALNGIHRKMVSQDLGNQGLGGEPGFIIGREALADDLTWDTQTWHQGFLNWSYPTNATSSYNSGEWETYYKFILNANNILKALNDNFSDESKLTDSEKALANHIKGECLAIRAWSHFNLVQYYAKPYRNGQDNSQPGVPYRTSPEIEPMARNTVEEVYTKIHGDLDEALNLLADYEPNDKNHYSLASVYGLKARALLTQQKYADAATAAVNSINEAEKDGCKIMSQSELMNGFANITSATKEAMYAAMTQNDQTVYFYSFYAYMSWNFNSSSIRTGIKCISQSTYDLMSPTDLRRQWWDPTGKAEVPATSYNQRVYQNRKFTARSTADAVGDFAFMRISEMYLTAAEAFARSNQDAKAKEYLQALLKERDPEYKDLGNTGAKLADEIMTHRRIELWGEGFRWFDLKRLGLPLDRTGSNFDATFCGFLHKDPNADGWIFEIPKKETDFNDLIEKNY</sequence>
<dbReference type="Gene3D" id="1.25.40.390">
    <property type="match status" value="1"/>
</dbReference>
<evidence type="ECO:0000313" key="28">
    <source>
        <dbReference type="Proteomes" id="UP000095591"/>
    </source>
</evidence>
<dbReference type="DNASU" id="5308719"/>
<name>A0A174W1E8_PARDI</name>
<dbReference type="EMBL" id="JAQMPJ010000002">
    <property type="protein sequence ID" value="MDB9004205.1"/>
    <property type="molecule type" value="Genomic_DNA"/>
</dbReference>
<dbReference type="EMBL" id="CP051672">
    <property type="protein sequence ID" value="QJE30319.1"/>
    <property type="molecule type" value="Genomic_DNA"/>
</dbReference>
<dbReference type="EMBL" id="WKMO01000016">
    <property type="protein sequence ID" value="MSB74843.1"/>
    <property type="molecule type" value="Genomic_DNA"/>
</dbReference>
<evidence type="ECO:0000313" key="29">
    <source>
        <dbReference type="Proteomes" id="UP000195950"/>
    </source>
</evidence>
<dbReference type="Proteomes" id="UP000441609">
    <property type="component" value="Unassembled WGS sequence"/>
</dbReference>
<reference evidence="24 33" key="8">
    <citation type="submission" date="2019-07" db="EMBL/GenBank/DDBJ databases">
        <title>Genome sequencing of Parabacteroides distasonis iSURF_7.</title>
        <authorList>
            <person name="Degefu H.N."/>
            <person name="Ruoff K.L."/>
            <person name="Price C.E."/>
            <person name="Valls R.A."/>
            <person name="O'Toole G.A."/>
        </authorList>
    </citation>
    <scope>NUCLEOTIDE SEQUENCE [LARGE SCALE GENOMIC DNA]</scope>
    <source>
        <strain evidence="24 33">CFPLTA003_1B</strain>
    </source>
</reference>
<dbReference type="Proteomes" id="UP000310032">
    <property type="component" value="Unassembled WGS sequence"/>
</dbReference>
<dbReference type="Proteomes" id="UP000461276">
    <property type="component" value="Unassembled WGS sequence"/>
</dbReference>
<evidence type="ECO:0000313" key="22">
    <source>
        <dbReference type="EMBL" id="RLT72976.1"/>
    </source>
</evidence>
<dbReference type="AlphaFoldDB" id="A0A174W1E8"/>
<reference evidence="29" key="2">
    <citation type="submission" date="2017-04" db="EMBL/GenBank/DDBJ databases">
        <title>Function of individual gut microbiota members based on whole genome sequencing of pure cultures obtained from chicken caecum.</title>
        <authorList>
            <person name="Medvecky M."/>
            <person name="Cejkova D."/>
            <person name="Polansky O."/>
            <person name="Karasova D."/>
            <person name="Kubasova T."/>
            <person name="Cizek A."/>
            <person name="Rychlik I."/>
        </authorList>
    </citation>
    <scope>NUCLEOTIDE SEQUENCE [LARGE SCALE GENOMIC DNA]</scope>
    <source>
        <strain evidence="29">An199</strain>
    </source>
</reference>
<reference evidence="26 27" key="1">
    <citation type="submission" date="2015-09" db="EMBL/GenBank/DDBJ databases">
        <authorList>
            <consortium name="Pathogen Informatics"/>
        </authorList>
    </citation>
    <scope>NUCLEOTIDE SEQUENCE [LARGE SCALE GENOMIC DNA]</scope>
    <source>
        <strain evidence="9 27">2789STDY5608822</strain>
        <strain evidence="8 28">2789STDY5608872</strain>
        <strain evidence="10 26">2789STDY5834948</strain>
    </source>
</reference>
<dbReference type="Proteomes" id="UP000450599">
    <property type="component" value="Unassembled WGS sequence"/>
</dbReference>
<dbReference type="InterPro" id="IPR012944">
    <property type="entry name" value="SusD_RagB_dom"/>
</dbReference>
<dbReference type="EMBL" id="VOHW01000030">
    <property type="protein sequence ID" value="TWV57302.1"/>
    <property type="molecule type" value="Genomic_DNA"/>
</dbReference>
<dbReference type="EMBL" id="CP120353">
    <property type="protein sequence ID" value="WET64037.1"/>
    <property type="molecule type" value="Genomic_DNA"/>
</dbReference>
<dbReference type="EMBL" id="WKNE01000006">
    <property type="protein sequence ID" value="MRZ55043.1"/>
    <property type="molecule type" value="Genomic_DNA"/>
</dbReference>
<dbReference type="GO" id="GO:0009279">
    <property type="term" value="C:cell outer membrane"/>
    <property type="evidence" value="ECO:0007669"/>
    <property type="project" value="UniProtKB-SubCell"/>
</dbReference>
<evidence type="ECO:0000313" key="18">
    <source>
        <dbReference type="EMBL" id="MSB74843.1"/>
    </source>
</evidence>
<dbReference type="Proteomes" id="UP000095591">
    <property type="component" value="Unassembled WGS sequence"/>
</dbReference>
<dbReference type="Proteomes" id="UP000471216">
    <property type="component" value="Unassembled WGS sequence"/>
</dbReference>
<dbReference type="EMBL" id="NFJX01000001">
    <property type="protein sequence ID" value="OUP22853.1"/>
    <property type="molecule type" value="Genomic_DNA"/>
</dbReference>
<comment type="subcellular location">
    <subcellularLocation>
        <location evidence="1">Cell outer membrane</location>
    </subcellularLocation>
</comment>
<gene>
    <name evidence="19" type="ORF">B5F32_01280</name>
    <name evidence="22" type="ORF">D7V78_13005</name>
    <name evidence="21" type="ORF">DW782_18100</name>
    <name evidence="23" type="ORF">E5342_01640</name>
    <name evidence="9" type="ORF">ERS852380_00366</name>
    <name evidence="8" type="ORF">ERS852429_01158</name>
    <name evidence="10" type="ORF">ERS852560_02714</name>
    <name evidence="24" type="ORF">FSA05_23390</name>
    <name evidence="15" type="ORF">GKD54_13975</name>
    <name evidence="13" type="ORF">GKD58_08675</name>
    <name evidence="16" type="ORF">GKD66_03970</name>
    <name evidence="14" type="ORF">GKD67_14470</name>
    <name evidence="17" type="ORF">GKD68_09780</name>
    <name evidence="18" type="ORF">GKD70_16395</name>
    <name evidence="20" type="ORF">HHO38_19425</name>
    <name evidence="11" type="ORF">LI194_21170</name>
    <name evidence="25" type="ORF">P2T59_20430</name>
    <name evidence="12" type="ORF">PN599_04205</name>
</gene>
<evidence type="ECO:0000313" key="15">
    <source>
        <dbReference type="EMBL" id="MRZ07294.1"/>
    </source>
</evidence>
<dbReference type="EMBL" id="WKMW01000007">
    <property type="protein sequence ID" value="MRY84325.1"/>
    <property type="molecule type" value="Genomic_DNA"/>
</dbReference>
<evidence type="ECO:0000313" key="9">
    <source>
        <dbReference type="EMBL" id="CUN44252.1"/>
    </source>
</evidence>
<evidence type="ECO:0000313" key="19">
    <source>
        <dbReference type="EMBL" id="OUP22853.1"/>
    </source>
</evidence>
<dbReference type="EMBL" id="WKMX01000012">
    <property type="protein sequence ID" value="MRZ07294.1"/>
    <property type="molecule type" value="Genomic_DNA"/>
</dbReference>
<dbReference type="GeneID" id="93523648"/>
<dbReference type="Proteomes" id="UP000095332">
    <property type="component" value="Unassembled WGS sequence"/>
</dbReference>
<evidence type="ECO:0000313" key="8">
    <source>
        <dbReference type="EMBL" id="CUM93092.1"/>
    </source>
</evidence>
<dbReference type="EMBL" id="CZBM01000011">
    <property type="protein sequence ID" value="CUQ41004.1"/>
    <property type="molecule type" value="Genomic_DNA"/>
</dbReference>
<dbReference type="Proteomes" id="UP000315827">
    <property type="component" value="Unassembled WGS sequence"/>
</dbReference>
<dbReference type="InterPro" id="IPR011990">
    <property type="entry name" value="TPR-like_helical_dom_sf"/>
</dbReference>
<evidence type="ECO:0000313" key="30">
    <source>
        <dbReference type="Proteomes" id="UP000278164"/>
    </source>
</evidence>
<evidence type="ECO:0000313" key="13">
    <source>
        <dbReference type="EMBL" id="MRY84325.1"/>
    </source>
</evidence>
<evidence type="ECO:0000256" key="1">
    <source>
        <dbReference type="ARBA" id="ARBA00004442"/>
    </source>
</evidence>
<keyword evidence="4" id="KW-0472">Membrane</keyword>
<evidence type="ECO:0000313" key="34">
    <source>
        <dbReference type="Proteomes" id="UP000432516"/>
    </source>
</evidence>
<evidence type="ECO:0000256" key="5">
    <source>
        <dbReference type="ARBA" id="ARBA00023237"/>
    </source>
</evidence>
<evidence type="ECO:0000313" key="35">
    <source>
        <dbReference type="Proteomes" id="UP000441358"/>
    </source>
</evidence>
<reference evidence="22 30" key="5">
    <citation type="submission" date="2018-09" db="EMBL/GenBank/DDBJ databases">
        <title>Murine metabolic-syndrome-specific gut microbial biobank.</title>
        <authorList>
            <person name="Liu C."/>
        </authorList>
    </citation>
    <scope>NUCLEOTIDE SEQUENCE [LARGE SCALE GENOMIC DNA]</scope>
    <source>
        <strain evidence="22 30">8-P5</strain>
    </source>
</reference>
<dbReference type="CDD" id="cd08977">
    <property type="entry name" value="SusD"/>
    <property type="match status" value="1"/>
</dbReference>
<dbReference type="EMBL" id="CYYK01000001">
    <property type="protein sequence ID" value="CUN44252.1"/>
    <property type="molecule type" value="Genomic_DNA"/>
</dbReference>
<dbReference type="Pfam" id="PF14322">
    <property type="entry name" value="SusD-like_3"/>
    <property type="match status" value="1"/>
</dbReference>
<reference evidence="25" key="12">
    <citation type="submission" date="2023-03" db="EMBL/GenBank/DDBJ databases">
        <title>Parabacteroides distasonis, a bacteria resistant against UC.</title>
        <authorList>
            <person name="Dai W."/>
        </authorList>
    </citation>
    <scope>NUCLEOTIDE SEQUENCE</scope>
    <source>
        <strain evidence="25">F1-28</strain>
    </source>
</reference>
<reference evidence="23 32" key="7">
    <citation type="submission" date="2019-04" db="EMBL/GenBank/DDBJ databases">
        <title>Microbes associate with the intestines of laboratory mice.</title>
        <authorList>
            <person name="Navarre W."/>
            <person name="Wong E."/>
            <person name="Huang K."/>
            <person name="Tropini C."/>
            <person name="Ng K."/>
            <person name="Yu B."/>
        </authorList>
    </citation>
    <scope>NUCLEOTIDE SEQUENCE [LARGE SCALE GENOMIC DNA]</scope>
    <source>
        <strain evidence="23 32">NM39_I3</strain>
    </source>
</reference>
<dbReference type="Proteomes" id="UP001198806">
    <property type="component" value="Unassembled WGS sequence"/>
</dbReference>
<evidence type="ECO:0000313" key="10">
    <source>
        <dbReference type="EMBL" id="CUQ41004.1"/>
    </source>
</evidence>
<accession>A0A174W1E8</accession>
<evidence type="ECO:0000313" key="11">
    <source>
        <dbReference type="EMBL" id="MCB6520295.1"/>
    </source>
</evidence>
<reference evidence="34 35" key="6">
    <citation type="journal article" date="2019" name="Nat. Med.">
        <title>A library of human gut bacterial isolates paired with longitudinal multiomics data enables mechanistic microbiome research.</title>
        <authorList>
            <person name="Poyet M."/>
            <person name="Groussin M."/>
            <person name="Gibbons S.M."/>
            <person name="Avila-Pacheco J."/>
            <person name="Jiang X."/>
            <person name="Kearney S.M."/>
            <person name="Perrotta A.R."/>
            <person name="Berdy B."/>
            <person name="Zhao S."/>
            <person name="Lieberman T.D."/>
            <person name="Swanson P.K."/>
            <person name="Smith M."/>
            <person name="Roesemann S."/>
            <person name="Alexander J.E."/>
            <person name="Rich S.A."/>
            <person name="Livny J."/>
            <person name="Vlamakis H."/>
            <person name="Clish C."/>
            <person name="Bullock K."/>
            <person name="Deik A."/>
            <person name="Scott J."/>
            <person name="Pierce K.A."/>
            <person name="Xavier R.J."/>
            <person name="Alm E.J."/>
        </authorList>
    </citation>
    <scope>NUCLEOTIDE SEQUENCE [LARGE SCALE GENOMIC DNA]</scope>
    <source>
        <strain evidence="15 39">BIOML-A10</strain>
        <strain evidence="13 37">BIOML-A11</strain>
        <strain evidence="17 34">BIOML-A2</strain>
        <strain evidence="18 36">BIOML-A20</strain>
        <strain evidence="16 35">BIOML-A32</strain>
        <strain evidence="14 38">BIOML-A9</strain>
    </source>
</reference>
<dbReference type="RefSeq" id="WP_005859319.1">
    <property type="nucleotide sequence ID" value="NZ_BQOC01000007.1"/>
</dbReference>
<evidence type="ECO:0000313" key="36">
    <source>
        <dbReference type="Proteomes" id="UP000441609"/>
    </source>
</evidence>
<keyword evidence="3" id="KW-0732">Signal</keyword>
<reference evidence="11" key="10">
    <citation type="submission" date="2021-10" db="EMBL/GenBank/DDBJ databases">
        <title>Collection of gut derived symbiotic bacterial strains cultured from healthy donors.</title>
        <authorList>
            <person name="Lin H."/>
            <person name="Littmann E."/>
            <person name="Kohout C."/>
            <person name="Pamer E.G."/>
        </authorList>
    </citation>
    <scope>NUCLEOTIDE SEQUENCE</scope>
    <source>
        <strain evidence="11">DFI.2.94</strain>
    </source>
</reference>
<evidence type="ECO:0000313" key="21">
    <source>
        <dbReference type="EMBL" id="RHD71848.1"/>
    </source>
</evidence>
<evidence type="ECO:0000256" key="4">
    <source>
        <dbReference type="ARBA" id="ARBA00023136"/>
    </source>
</evidence>
<dbReference type="Proteomes" id="UP001221009">
    <property type="component" value="Chromosome"/>
</dbReference>
<organism evidence="10 26">
    <name type="scientific">Parabacteroides distasonis</name>
    <dbReference type="NCBI Taxonomy" id="823"/>
    <lineage>
        <taxon>Bacteria</taxon>
        <taxon>Pseudomonadati</taxon>
        <taxon>Bacteroidota</taxon>
        <taxon>Bacteroidia</taxon>
        <taxon>Bacteroidales</taxon>
        <taxon>Tannerellaceae</taxon>
        <taxon>Parabacteroides</taxon>
    </lineage>
</organism>
<feature type="domain" description="SusD-like N-terminal" evidence="7">
    <location>
        <begin position="82"/>
        <end position="246"/>
    </location>
</feature>
<dbReference type="PROSITE" id="PS51257">
    <property type="entry name" value="PROKAR_LIPOPROTEIN"/>
    <property type="match status" value="1"/>
</dbReference>
<dbReference type="Proteomes" id="UP000432516">
    <property type="component" value="Unassembled WGS sequence"/>
</dbReference>
<evidence type="ECO:0000259" key="7">
    <source>
        <dbReference type="Pfam" id="PF14322"/>
    </source>
</evidence>
<dbReference type="OMA" id="ACNGYYA"/>
<dbReference type="Proteomes" id="UP000441358">
    <property type="component" value="Unassembled WGS sequence"/>
</dbReference>
<dbReference type="Proteomes" id="UP000195950">
    <property type="component" value="Unassembled WGS sequence"/>
</dbReference>
<dbReference type="Proteomes" id="UP000095455">
    <property type="component" value="Unassembled WGS sequence"/>
</dbReference>
<evidence type="ECO:0000313" key="31">
    <source>
        <dbReference type="Proteomes" id="UP000284660"/>
    </source>
</evidence>
<dbReference type="Proteomes" id="UP000278164">
    <property type="component" value="Unassembled WGS sequence"/>
</dbReference>
<dbReference type="Pfam" id="PF07980">
    <property type="entry name" value="SusD_RagB"/>
    <property type="match status" value="1"/>
</dbReference>
<evidence type="ECO:0000313" key="17">
    <source>
        <dbReference type="EMBL" id="MRZ55043.1"/>
    </source>
</evidence>
<evidence type="ECO:0000256" key="2">
    <source>
        <dbReference type="ARBA" id="ARBA00006275"/>
    </source>
</evidence>
<dbReference type="EMBL" id="SRYM01000003">
    <property type="protein sequence ID" value="TGY62849.1"/>
    <property type="molecule type" value="Genomic_DNA"/>
</dbReference>
<feature type="domain" description="RagB/SusD" evidence="6">
    <location>
        <begin position="268"/>
        <end position="489"/>
    </location>
</feature>
<dbReference type="EMBL" id="RAYI01000024">
    <property type="protein sequence ID" value="RLT72976.1"/>
    <property type="molecule type" value="Genomic_DNA"/>
</dbReference>
<dbReference type="OrthoDB" id="1100079at2"/>
<dbReference type="EMBL" id="WKMY01000010">
    <property type="protein sequence ID" value="MRY94406.1"/>
    <property type="molecule type" value="Genomic_DNA"/>
</dbReference>
<protein>
    <submittedName>
        <fullName evidence="10 11">SusD family</fullName>
    </submittedName>
</protein>
<evidence type="ECO:0000313" key="24">
    <source>
        <dbReference type="EMBL" id="TWV57302.1"/>
    </source>
</evidence>
<dbReference type="SUPFAM" id="SSF48452">
    <property type="entry name" value="TPR-like"/>
    <property type="match status" value="1"/>
</dbReference>
<evidence type="ECO:0000313" key="38">
    <source>
        <dbReference type="Proteomes" id="UP000461276"/>
    </source>
</evidence>
<dbReference type="Proteomes" id="UP001210126">
    <property type="component" value="Unassembled WGS sequence"/>
</dbReference>
<proteinExistence type="inferred from homology"/>
<evidence type="ECO:0000313" key="27">
    <source>
        <dbReference type="Proteomes" id="UP000095455"/>
    </source>
</evidence>
<evidence type="ECO:0000313" key="37">
    <source>
        <dbReference type="Proteomes" id="UP000450599"/>
    </source>
</evidence>
<dbReference type="EMBL" id="WKMC01000002">
    <property type="protein sequence ID" value="MRZ49412.1"/>
    <property type="molecule type" value="Genomic_DNA"/>
</dbReference>
<keyword evidence="5" id="KW-0998">Cell outer membrane</keyword>
<dbReference type="Proteomes" id="UP000284660">
    <property type="component" value="Unassembled WGS sequence"/>
</dbReference>
<evidence type="ECO:0000256" key="3">
    <source>
        <dbReference type="ARBA" id="ARBA00022729"/>
    </source>
</evidence>
<dbReference type="Proteomes" id="UP000501982">
    <property type="component" value="Chromosome"/>
</dbReference>
<dbReference type="InterPro" id="IPR033985">
    <property type="entry name" value="SusD-like_N"/>
</dbReference>
<evidence type="ECO:0000313" key="14">
    <source>
        <dbReference type="EMBL" id="MRY94406.1"/>
    </source>
</evidence>
<evidence type="ECO:0000313" key="20">
    <source>
        <dbReference type="EMBL" id="QJE30319.1"/>
    </source>
</evidence>
<dbReference type="EMBL" id="CYXP01000002">
    <property type="protein sequence ID" value="CUM93092.1"/>
    <property type="molecule type" value="Genomic_DNA"/>
</dbReference>